<name>A0AAD7TAD4_9TELE</name>
<protein>
    <submittedName>
        <fullName evidence="2">Uncharacterized protein</fullName>
    </submittedName>
</protein>
<comment type="caution">
    <text evidence="2">The sequence shown here is derived from an EMBL/GenBank/DDBJ whole genome shotgun (WGS) entry which is preliminary data.</text>
</comment>
<accession>A0AAD7TAD4</accession>
<keyword evidence="3" id="KW-1185">Reference proteome</keyword>
<sequence>MPCPELRPSDAGPDRLDPALVLTRPVELASVQKPAVQHGHRPRRPFGHVPNPAMRQLPIDSSCRRRLEDTAAECDRRTGGKRQRTSPIAG</sequence>
<organism evidence="2 3">
    <name type="scientific">Aldrovandia affinis</name>
    <dbReference type="NCBI Taxonomy" id="143900"/>
    <lineage>
        <taxon>Eukaryota</taxon>
        <taxon>Metazoa</taxon>
        <taxon>Chordata</taxon>
        <taxon>Craniata</taxon>
        <taxon>Vertebrata</taxon>
        <taxon>Euteleostomi</taxon>
        <taxon>Actinopterygii</taxon>
        <taxon>Neopterygii</taxon>
        <taxon>Teleostei</taxon>
        <taxon>Notacanthiformes</taxon>
        <taxon>Halosauridae</taxon>
        <taxon>Aldrovandia</taxon>
    </lineage>
</organism>
<dbReference type="Proteomes" id="UP001221898">
    <property type="component" value="Unassembled WGS sequence"/>
</dbReference>
<feature type="region of interest" description="Disordered" evidence="1">
    <location>
        <begin position="31"/>
        <end position="90"/>
    </location>
</feature>
<dbReference type="EMBL" id="JAINUG010000004">
    <property type="protein sequence ID" value="KAJ8417310.1"/>
    <property type="molecule type" value="Genomic_DNA"/>
</dbReference>
<feature type="compositionally biased region" description="Basic and acidic residues" evidence="1">
    <location>
        <begin position="62"/>
        <end position="78"/>
    </location>
</feature>
<evidence type="ECO:0000313" key="2">
    <source>
        <dbReference type="EMBL" id="KAJ8417310.1"/>
    </source>
</evidence>
<proteinExistence type="predicted"/>
<evidence type="ECO:0000313" key="3">
    <source>
        <dbReference type="Proteomes" id="UP001221898"/>
    </source>
</evidence>
<gene>
    <name evidence="2" type="ORF">AAFF_G00285370</name>
</gene>
<evidence type="ECO:0000256" key="1">
    <source>
        <dbReference type="SAM" id="MobiDB-lite"/>
    </source>
</evidence>
<reference evidence="2" key="1">
    <citation type="journal article" date="2023" name="Science">
        <title>Genome structures resolve the early diversification of teleost fishes.</title>
        <authorList>
            <person name="Parey E."/>
            <person name="Louis A."/>
            <person name="Montfort J."/>
            <person name="Bouchez O."/>
            <person name="Roques C."/>
            <person name="Iampietro C."/>
            <person name="Lluch J."/>
            <person name="Castinel A."/>
            <person name="Donnadieu C."/>
            <person name="Desvignes T."/>
            <person name="Floi Bucao C."/>
            <person name="Jouanno E."/>
            <person name="Wen M."/>
            <person name="Mejri S."/>
            <person name="Dirks R."/>
            <person name="Jansen H."/>
            <person name="Henkel C."/>
            <person name="Chen W.J."/>
            <person name="Zahm M."/>
            <person name="Cabau C."/>
            <person name="Klopp C."/>
            <person name="Thompson A.W."/>
            <person name="Robinson-Rechavi M."/>
            <person name="Braasch I."/>
            <person name="Lecointre G."/>
            <person name="Bobe J."/>
            <person name="Postlethwait J.H."/>
            <person name="Berthelot C."/>
            <person name="Roest Crollius H."/>
            <person name="Guiguen Y."/>
        </authorList>
    </citation>
    <scope>NUCLEOTIDE SEQUENCE</scope>
    <source>
        <strain evidence="2">NC1722</strain>
    </source>
</reference>
<dbReference type="AlphaFoldDB" id="A0AAD7TAD4"/>